<dbReference type="GO" id="GO:0031564">
    <property type="term" value="P:transcription antitermination"/>
    <property type="evidence" value="ECO:0007669"/>
    <property type="project" value="UniProtKB-KW"/>
</dbReference>
<dbReference type="Gene3D" id="1.10.940.10">
    <property type="entry name" value="NusB-like"/>
    <property type="match status" value="1"/>
</dbReference>
<dbReference type="STRING" id="39492.ERS852540_00134"/>
<dbReference type="PANTHER" id="PTHR11078:SF3">
    <property type="entry name" value="ANTITERMINATION NUSB DOMAIN-CONTAINING PROTEIN"/>
    <property type="match status" value="1"/>
</dbReference>
<keyword evidence="3 6" id="KW-0694">RNA-binding</keyword>
<evidence type="ECO:0000256" key="6">
    <source>
        <dbReference type="HAMAP-Rule" id="MF_00073"/>
    </source>
</evidence>
<dbReference type="InterPro" id="IPR035926">
    <property type="entry name" value="NusB-like_sf"/>
</dbReference>
<dbReference type="GO" id="GO:0006353">
    <property type="term" value="P:DNA-templated transcription termination"/>
    <property type="evidence" value="ECO:0007669"/>
    <property type="project" value="UniProtKB-UniRule"/>
</dbReference>
<dbReference type="InterPro" id="IPR011605">
    <property type="entry name" value="NusB_fam"/>
</dbReference>
<evidence type="ECO:0000313" key="8">
    <source>
        <dbReference type="EMBL" id="CUQ80867.1"/>
    </source>
</evidence>
<dbReference type="Pfam" id="PF01029">
    <property type="entry name" value="NusB"/>
    <property type="match status" value="1"/>
</dbReference>
<keyword evidence="4 6" id="KW-0805">Transcription regulation</keyword>
<dbReference type="GO" id="GO:0005829">
    <property type="term" value="C:cytosol"/>
    <property type="evidence" value="ECO:0007669"/>
    <property type="project" value="TreeGrafter"/>
</dbReference>
<proteinExistence type="inferred from homology"/>
<keyword evidence="2 6" id="KW-0889">Transcription antitermination</keyword>
<reference evidence="8 9" key="1">
    <citation type="submission" date="2015-09" db="EMBL/GenBank/DDBJ databases">
        <authorList>
            <consortium name="Pathogen Informatics"/>
        </authorList>
    </citation>
    <scope>NUCLEOTIDE SEQUENCE [LARGE SCALE GENOMIC DNA]</scope>
    <source>
        <strain evidence="8 9">2789STDY5834928</strain>
    </source>
</reference>
<organism evidence="8 9">
    <name type="scientific">[Eubacterium] siraeum</name>
    <dbReference type="NCBI Taxonomy" id="39492"/>
    <lineage>
        <taxon>Bacteria</taxon>
        <taxon>Bacillati</taxon>
        <taxon>Bacillota</taxon>
        <taxon>Clostridia</taxon>
        <taxon>Eubacteriales</taxon>
        <taxon>Oscillospiraceae</taxon>
        <taxon>Oscillospiraceae incertae sedis</taxon>
    </lineage>
</organism>
<dbReference type="SUPFAM" id="SSF48013">
    <property type="entry name" value="NusB-like"/>
    <property type="match status" value="1"/>
</dbReference>
<evidence type="ECO:0000256" key="1">
    <source>
        <dbReference type="ARBA" id="ARBA00005952"/>
    </source>
</evidence>
<evidence type="ECO:0000256" key="4">
    <source>
        <dbReference type="ARBA" id="ARBA00023015"/>
    </source>
</evidence>
<comment type="similarity">
    <text evidence="1 6">Belongs to the NusB family.</text>
</comment>
<evidence type="ECO:0000259" key="7">
    <source>
        <dbReference type="Pfam" id="PF01029"/>
    </source>
</evidence>
<name>A0A174Z4N5_9FIRM</name>
<dbReference type="Proteomes" id="UP000095662">
    <property type="component" value="Unassembled WGS sequence"/>
</dbReference>
<feature type="domain" description="NusB/RsmB/TIM44" evidence="7">
    <location>
        <begin position="10"/>
        <end position="132"/>
    </location>
</feature>
<dbReference type="InterPro" id="IPR006027">
    <property type="entry name" value="NusB_RsmB_TIM44"/>
</dbReference>
<dbReference type="EMBL" id="CZBY01000001">
    <property type="protein sequence ID" value="CUQ80867.1"/>
    <property type="molecule type" value="Genomic_DNA"/>
</dbReference>
<evidence type="ECO:0000313" key="9">
    <source>
        <dbReference type="Proteomes" id="UP000095662"/>
    </source>
</evidence>
<dbReference type="PANTHER" id="PTHR11078">
    <property type="entry name" value="N UTILIZATION SUBSTANCE PROTEIN B-RELATED"/>
    <property type="match status" value="1"/>
</dbReference>
<evidence type="ECO:0000256" key="5">
    <source>
        <dbReference type="ARBA" id="ARBA00023163"/>
    </source>
</evidence>
<dbReference type="NCBIfam" id="TIGR01951">
    <property type="entry name" value="nusB"/>
    <property type="match status" value="1"/>
</dbReference>
<sequence length="143" mass="16632">MTERKLTRHEMREAALLILFQMKLNPETLDEILEDCKESFEMEYNSQSVKLVKGVAEHEDELNGIIESYSPSRKLDRISYINLAIMRIALYEMKYCPSVPDKVAINEAIEFAKEYADKTDVRFINGVLNSYYKDNPTKEQPDA</sequence>
<dbReference type="AlphaFoldDB" id="A0A174Z4N5"/>
<dbReference type="HAMAP" id="MF_00073">
    <property type="entry name" value="NusB"/>
    <property type="match status" value="1"/>
</dbReference>
<dbReference type="GO" id="GO:0003723">
    <property type="term" value="F:RNA binding"/>
    <property type="evidence" value="ECO:0007669"/>
    <property type="project" value="UniProtKB-UniRule"/>
</dbReference>
<protein>
    <recommendedName>
        <fullName evidence="6">Transcription antitermination protein NusB</fullName>
    </recommendedName>
    <alternativeName>
        <fullName evidence="6">Antitermination factor NusB</fullName>
    </alternativeName>
</protein>
<accession>A0A174Z4N5</accession>
<keyword evidence="5 6" id="KW-0804">Transcription</keyword>
<dbReference type="OrthoDB" id="9811381at2"/>
<comment type="function">
    <text evidence="6">Involved in transcription antitermination. Required for transcription of ribosomal RNA (rRNA) genes. Binds specifically to the boxA antiterminator sequence of the ribosomal RNA (rrn) operons.</text>
</comment>
<gene>
    <name evidence="6 8" type="primary">nusB</name>
    <name evidence="8" type="ORF">ERS852540_00134</name>
</gene>
<evidence type="ECO:0000256" key="3">
    <source>
        <dbReference type="ARBA" id="ARBA00022884"/>
    </source>
</evidence>
<evidence type="ECO:0000256" key="2">
    <source>
        <dbReference type="ARBA" id="ARBA00022814"/>
    </source>
</evidence>